<dbReference type="InterPro" id="IPR036640">
    <property type="entry name" value="ABC1_TM_sf"/>
</dbReference>
<dbReference type="CDD" id="cd18577">
    <property type="entry name" value="ABC_6TM_Pgp_ABCB1_D1_like"/>
    <property type="match status" value="1"/>
</dbReference>
<dbReference type="Gene3D" id="1.20.1560.10">
    <property type="entry name" value="ABC transporter type 1, transmembrane domain"/>
    <property type="match status" value="1"/>
</dbReference>
<dbReference type="GO" id="GO:0015421">
    <property type="term" value="F:ABC-type oligopeptide transporter activity"/>
    <property type="evidence" value="ECO:0007669"/>
    <property type="project" value="TreeGrafter"/>
</dbReference>
<dbReference type="VEuPathDB" id="FungiDB:BO70DRAFT_399647"/>
<sequence length="1223" mass="132877">MESKTITTPSSEPRTPQPTHNDHTKAILQRQTDGLPASSQAKQTVFAYATPFDILLITLSTLSAILAGALNPLLTVIYGLLVHSFQDHANGTSTTSHLSSSISRFSLYYVYLGIAEFILIYIATVGFYHSGERITRALRRAYLQAIVRQNISFFDTLSAGEVTARITSDMNVIQEGITSKLIEYWRLALILISTAVLLGGIEFVGSLYAVRYSRRMGAALGRGSAVAEEALGSIRHVAAFGIQRGMEERYVRHLDTAETWGFKMRLAISLMIGAINAVPYLSYGLAFWQGSRYIVDGAMSASAVVTTTMATIIGAFAVGRIAPSAESFISSIGHAGTILDAIARQSPLDPLSTEGRVLEEVEGDIALENVSLVYPSRQDVDVLKAITLRLPANKTTALVGASGCGKSSIVGLVERFYEPTGGRITLDGHDVADLNLSWLRRQMSYVVQEPVLFNRSIYENVLLGLDETMVSLSGAEKDKLVHDAAKTANAHEFITGLPQGYQTQVGAKGLQLSGGQRQRICIARAVISNPKILLLDEATSALDVKSERVVQLALESAAKNRTTVVIAHRLSTVRKADNIIVLADGCVLEEGGHQELIAQGGAYSRLVEAQQVAAEAETDISNPKQDDLVTVKVKSNLVKVSESPEVNDTSDDPPEKVEAVIAAEARPTFRTYFQVVGKLNQKEVPIIIAGLLLCIIAGCIIPVQAVFFAESITTISLPASEYPKLRHNIDFWCLMFLMIAIVTFIAWVGQGICFSYSTERLTHKARHQSFRSILRLDVSYFDQKNHSSGAFTASLANTARELTGLSGAIIGAALTFTTTLAAGIIMSLAIGWKLALVCTATIPILVGTGYIRLRILALFDGKVRKTHEEAATYASEVVSSIRAVASLTLEKHVLSEYTNILAKEVAKSLRSILKASTLYAASQSFGFFCAALVFWYGGTLLDSNEYTTLQFYICFVALVSGSQIAGAIFNYAPDMSKALHAGRDLKALFELTPTIDTWREGTGQVDAQAVGRIDISDVSFRYPTRSERLVLEKVDIQIQPGQFVALVGASGSGKSTVIQLLERFYDPTNGRILVDGRDISELNVNEYRRMVSLVSQEPTLYDGSIRDNLLLGVERLVDDVQLVQACREANIYDFVSSLPDGFNTPIGTSGTMLSGGQKQRLAIARALLRKTQILLLDEATSALDSESEKVVQEALDRASSQRTTIAVAHRLSTIQHADLDLCH</sequence>
<name>A0A317VDQ3_9EURO</name>
<dbReference type="InterPro" id="IPR003593">
    <property type="entry name" value="AAA+_ATPase"/>
</dbReference>
<feature type="domain" description="ABC transmembrane type-1" evidence="13">
    <location>
        <begin position="59"/>
        <end position="330"/>
    </location>
</feature>
<dbReference type="InterPro" id="IPR011527">
    <property type="entry name" value="ABC1_TM_dom"/>
</dbReference>
<evidence type="ECO:0000256" key="6">
    <source>
        <dbReference type="ARBA" id="ARBA00022741"/>
    </source>
</evidence>
<dbReference type="PROSITE" id="PS50929">
    <property type="entry name" value="ABC_TM1F"/>
    <property type="match status" value="2"/>
</dbReference>
<feature type="transmembrane region" description="Helical" evidence="11">
    <location>
        <begin position="834"/>
        <end position="855"/>
    </location>
</feature>
<dbReference type="GO" id="GO:0090374">
    <property type="term" value="P:oligopeptide export from mitochondrion"/>
    <property type="evidence" value="ECO:0007669"/>
    <property type="project" value="TreeGrafter"/>
</dbReference>
<evidence type="ECO:0000259" key="13">
    <source>
        <dbReference type="PROSITE" id="PS50929"/>
    </source>
</evidence>
<feature type="transmembrane region" description="Helical" evidence="11">
    <location>
        <begin position="805"/>
        <end position="828"/>
    </location>
</feature>
<keyword evidence="3" id="KW-0813">Transport</keyword>
<evidence type="ECO:0000256" key="9">
    <source>
        <dbReference type="ARBA" id="ARBA00023136"/>
    </source>
</evidence>
<feature type="transmembrane region" description="Helical" evidence="11">
    <location>
        <begin position="187"/>
        <end position="210"/>
    </location>
</feature>
<dbReference type="PROSITE" id="PS00211">
    <property type="entry name" value="ABC_TRANSPORTER_1"/>
    <property type="match status" value="2"/>
</dbReference>
<dbReference type="RefSeq" id="XP_025396134.1">
    <property type="nucleotide sequence ID" value="XM_025546875.1"/>
</dbReference>
<dbReference type="Gene3D" id="3.40.50.300">
    <property type="entry name" value="P-loop containing nucleotide triphosphate hydrolases"/>
    <property type="match status" value="2"/>
</dbReference>
<comment type="caution">
    <text evidence="14">The sequence shown here is derived from an EMBL/GenBank/DDBJ whole genome shotgun (WGS) entry which is preliminary data.</text>
</comment>
<keyword evidence="9 11" id="KW-0472">Membrane</keyword>
<dbReference type="PANTHER" id="PTHR43394:SF11">
    <property type="entry name" value="ATP-BINDING CASSETTE TRANSPORTER"/>
    <property type="match status" value="1"/>
</dbReference>
<evidence type="ECO:0000256" key="8">
    <source>
        <dbReference type="ARBA" id="ARBA00022989"/>
    </source>
</evidence>
<dbReference type="SUPFAM" id="SSF90123">
    <property type="entry name" value="ABC transporter transmembrane region"/>
    <property type="match status" value="2"/>
</dbReference>
<proteinExistence type="inferred from homology"/>
<dbReference type="InterPro" id="IPR003439">
    <property type="entry name" value="ABC_transporter-like_ATP-bd"/>
</dbReference>
<dbReference type="CDD" id="cd03249">
    <property type="entry name" value="ABC_MTABC3_MDL1_MDL2"/>
    <property type="match status" value="1"/>
</dbReference>
<dbReference type="PROSITE" id="PS50893">
    <property type="entry name" value="ABC_TRANSPORTER_2"/>
    <property type="match status" value="2"/>
</dbReference>
<dbReference type="CDD" id="cd18578">
    <property type="entry name" value="ABC_6TM_Pgp_ABCB1_D2_like"/>
    <property type="match status" value="1"/>
</dbReference>
<feature type="transmembrane region" description="Helical" evidence="11">
    <location>
        <begin position="686"/>
        <end position="709"/>
    </location>
</feature>
<evidence type="ECO:0000256" key="7">
    <source>
        <dbReference type="ARBA" id="ARBA00022840"/>
    </source>
</evidence>
<feature type="transmembrane region" description="Helical" evidence="11">
    <location>
        <begin position="949"/>
        <end position="972"/>
    </location>
</feature>
<evidence type="ECO:0000259" key="12">
    <source>
        <dbReference type="PROSITE" id="PS50893"/>
    </source>
</evidence>
<dbReference type="GO" id="GO:0016887">
    <property type="term" value="F:ATP hydrolysis activity"/>
    <property type="evidence" value="ECO:0007669"/>
    <property type="project" value="InterPro"/>
</dbReference>
<dbReference type="InterPro" id="IPR027417">
    <property type="entry name" value="P-loop_NTPase"/>
</dbReference>
<dbReference type="SMART" id="SM00382">
    <property type="entry name" value="AAA"/>
    <property type="match status" value="2"/>
</dbReference>
<feature type="compositionally biased region" description="Polar residues" evidence="10">
    <location>
        <begin position="1"/>
        <end position="19"/>
    </location>
</feature>
<feature type="transmembrane region" description="Helical" evidence="11">
    <location>
        <begin position="54"/>
        <end position="81"/>
    </location>
</feature>
<keyword evidence="8 11" id="KW-1133">Transmembrane helix</keyword>
<gene>
    <name evidence="14" type="ORF">BO70DRAFT_399647</name>
</gene>
<dbReference type="FunFam" id="3.40.50.300:FF:000913">
    <property type="entry name" value="ABC multidrug transporter SitT"/>
    <property type="match status" value="1"/>
</dbReference>
<evidence type="ECO:0000256" key="2">
    <source>
        <dbReference type="ARBA" id="ARBA00007577"/>
    </source>
</evidence>
<evidence type="ECO:0000256" key="4">
    <source>
        <dbReference type="ARBA" id="ARBA00022692"/>
    </source>
</evidence>
<comment type="subcellular location">
    <subcellularLocation>
        <location evidence="1">Membrane</location>
        <topology evidence="1">Multi-pass membrane protein</topology>
    </subcellularLocation>
</comment>
<feature type="transmembrane region" description="Helical" evidence="11">
    <location>
        <begin position="108"/>
        <end position="128"/>
    </location>
</feature>
<evidence type="ECO:0000256" key="3">
    <source>
        <dbReference type="ARBA" id="ARBA00022448"/>
    </source>
</evidence>
<comment type="similarity">
    <text evidence="2">Belongs to the ABC transporter superfamily. ABCB family. Multidrug resistance exporter (TC 3.A.1.201) subfamily.</text>
</comment>
<dbReference type="PANTHER" id="PTHR43394">
    <property type="entry name" value="ATP-DEPENDENT PERMEASE MDL1, MITOCHONDRIAL"/>
    <property type="match status" value="1"/>
</dbReference>
<dbReference type="Pfam" id="PF00005">
    <property type="entry name" value="ABC_tran"/>
    <property type="match status" value="2"/>
</dbReference>
<keyword evidence="5" id="KW-0677">Repeat</keyword>
<evidence type="ECO:0000313" key="14">
    <source>
        <dbReference type="EMBL" id="PWY71032.1"/>
    </source>
</evidence>
<evidence type="ECO:0000256" key="5">
    <source>
        <dbReference type="ARBA" id="ARBA00022737"/>
    </source>
</evidence>
<dbReference type="FunFam" id="3.40.50.300:FF:000251">
    <property type="entry name" value="ABC transporter B family member 19"/>
    <property type="match status" value="1"/>
</dbReference>
<feature type="transmembrane region" description="Helical" evidence="11">
    <location>
        <begin position="917"/>
        <end position="937"/>
    </location>
</feature>
<dbReference type="GO" id="GO:0005743">
    <property type="term" value="C:mitochondrial inner membrane"/>
    <property type="evidence" value="ECO:0007669"/>
    <property type="project" value="TreeGrafter"/>
</dbReference>
<keyword evidence="7" id="KW-0067">ATP-binding</keyword>
<dbReference type="InterPro" id="IPR017871">
    <property type="entry name" value="ABC_transporter-like_CS"/>
</dbReference>
<dbReference type="AlphaFoldDB" id="A0A317VDQ3"/>
<protein>
    <submittedName>
        <fullName evidence="14">Multidrug resistance protein</fullName>
    </submittedName>
</protein>
<dbReference type="Proteomes" id="UP000247233">
    <property type="component" value="Unassembled WGS sequence"/>
</dbReference>
<dbReference type="GO" id="GO:0005524">
    <property type="term" value="F:ATP binding"/>
    <property type="evidence" value="ECO:0007669"/>
    <property type="project" value="UniProtKB-KW"/>
</dbReference>
<feature type="transmembrane region" description="Helical" evidence="11">
    <location>
        <begin position="729"/>
        <end position="756"/>
    </location>
</feature>
<keyword evidence="6" id="KW-0547">Nucleotide-binding</keyword>
<dbReference type="Pfam" id="PF00664">
    <property type="entry name" value="ABC_membrane"/>
    <property type="match status" value="3"/>
</dbReference>
<reference evidence="14 15" key="1">
    <citation type="submission" date="2016-12" db="EMBL/GenBank/DDBJ databases">
        <title>The genomes of Aspergillus section Nigri reveals drivers in fungal speciation.</title>
        <authorList>
            <consortium name="DOE Joint Genome Institute"/>
            <person name="Vesth T.C."/>
            <person name="Nybo J."/>
            <person name="Theobald S."/>
            <person name="Brandl J."/>
            <person name="Frisvad J.C."/>
            <person name="Nielsen K.F."/>
            <person name="Lyhne E.K."/>
            <person name="Kogle M.E."/>
            <person name="Kuo A."/>
            <person name="Riley R."/>
            <person name="Clum A."/>
            <person name="Nolan M."/>
            <person name="Lipzen A."/>
            <person name="Salamov A."/>
            <person name="Henrissat B."/>
            <person name="Wiebenga A."/>
            <person name="De Vries R.P."/>
            <person name="Grigoriev I.V."/>
            <person name="Mortensen U.H."/>
            <person name="Andersen M.R."/>
            <person name="Baker S.E."/>
        </authorList>
    </citation>
    <scope>NUCLEOTIDE SEQUENCE [LARGE SCALE GENOMIC DNA]</scope>
    <source>
        <strain evidence="14 15">CBS 117.55</strain>
    </source>
</reference>
<feature type="domain" description="ABC transmembrane type-1" evidence="13">
    <location>
        <begin position="688"/>
        <end position="977"/>
    </location>
</feature>
<dbReference type="OrthoDB" id="6500128at2759"/>
<dbReference type="InterPro" id="IPR039421">
    <property type="entry name" value="Type_1_exporter"/>
</dbReference>
<keyword evidence="15" id="KW-1185">Reference proteome</keyword>
<feature type="region of interest" description="Disordered" evidence="10">
    <location>
        <begin position="1"/>
        <end position="22"/>
    </location>
</feature>
<dbReference type="SUPFAM" id="SSF52540">
    <property type="entry name" value="P-loop containing nucleoside triphosphate hydrolases"/>
    <property type="match status" value="2"/>
</dbReference>
<evidence type="ECO:0000256" key="10">
    <source>
        <dbReference type="SAM" id="MobiDB-lite"/>
    </source>
</evidence>
<evidence type="ECO:0000256" key="1">
    <source>
        <dbReference type="ARBA" id="ARBA00004141"/>
    </source>
</evidence>
<evidence type="ECO:0000313" key="15">
    <source>
        <dbReference type="Proteomes" id="UP000247233"/>
    </source>
</evidence>
<accession>A0A317VDQ3</accession>
<dbReference type="EMBL" id="MSFL01000029">
    <property type="protein sequence ID" value="PWY71032.1"/>
    <property type="molecule type" value="Genomic_DNA"/>
</dbReference>
<evidence type="ECO:0000256" key="11">
    <source>
        <dbReference type="SAM" id="Phobius"/>
    </source>
</evidence>
<keyword evidence="4 11" id="KW-0812">Transmembrane</keyword>
<feature type="domain" description="ABC transporter" evidence="12">
    <location>
        <begin position="1013"/>
        <end position="1221"/>
    </location>
</feature>
<feature type="domain" description="ABC transporter" evidence="12">
    <location>
        <begin position="365"/>
        <end position="609"/>
    </location>
</feature>
<feature type="transmembrane region" description="Helical" evidence="11">
    <location>
        <begin position="266"/>
        <end position="286"/>
    </location>
</feature>
<organism evidence="14 15">
    <name type="scientific">Aspergillus heteromorphus CBS 117.55</name>
    <dbReference type="NCBI Taxonomy" id="1448321"/>
    <lineage>
        <taxon>Eukaryota</taxon>
        <taxon>Fungi</taxon>
        <taxon>Dikarya</taxon>
        <taxon>Ascomycota</taxon>
        <taxon>Pezizomycotina</taxon>
        <taxon>Eurotiomycetes</taxon>
        <taxon>Eurotiomycetidae</taxon>
        <taxon>Eurotiales</taxon>
        <taxon>Aspergillaceae</taxon>
        <taxon>Aspergillus</taxon>
        <taxon>Aspergillus subgen. Circumdati</taxon>
    </lineage>
</organism>
<dbReference type="GeneID" id="37069112"/>
<feature type="transmembrane region" description="Helical" evidence="11">
    <location>
        <begin position="298"/>
        <end position="318"/>
    </location>
</feature>
<dbReference type="STRING" id="1448321.A0A317VDQ3"/>